<evidence type="ECO:0000259" key="3">
    <source>
        <dbReference type="Pfam" id="PF00171"/>
    </source>
</evidence>
<geneLocation type="plasmid" evidence="4 5">
    <name>pRHL1</name>
</geneLocation>
<dbReference type="Pfam" id="PF00171">
    <property type="entry name" value="Aldedh"/>
    <property type="match status" value="1"/>
</dbReference>
<dbReference type="PANTHER" id="PTHR43353">
    <property type="entry name" value="SUCCINATE-SEMIALDEHYDE DEHYDROGENASE, MITOCHONDRIAL"/>
    <property type="match status" value="1"/>
</dbReference>
<protein>
    <submittedName>
        <fullName evidence="4">Possible succinate-semialdehyde dehydrogenase (NAD(P)+), C-terminal</fullName>
    </submittedName>
</protein>
<dbReference type="SUPFAM" id="SSF53720">
    <property type="entry name" value="ALDH-like"/>
    <property type="match status" value="1"/>
</dbReference>
<dbReference type="GO" id="GO:0004777">
    <property type="term" value="F:succinate-semialdehyde dehydrogenase (NAD+) activity"/>
    <property type="evidence" value="ECO:0007669"/>
    <property type="project" value="TreeGrafter"/>
</dbReference>
<organism evidence="4 5">
    <name type="scientific">Rhodococcus jostii (strain RHA1)</name>
    <dbReference type="NCBI Taxonomy" id="101510"/>
    <lineage>
        <taxon>Bacteria</taxon>
        <taxon>Bacillati</taxon>
        <taxon>Actinomycetota</taxon>
        <taxon>Actinomycetes</taxon>
        <taxon>Mycobacteriales</taxon>
        <taxon>Nocardiaceae</taxon>
        <taxon>Rhodococcus</taxon>
    </lineage>
</organism>
<evidence type="ECO:0000256" key="2">
    <source>
        <dbReference type="ARBA" id="ARBA00023002"/>
    </source>
</evidence>
<reference evidence="5" key="1">
    <citation type="journal article" date="2006" name="Proc. Natl. Acad. Sci. U.S.A.">
        <title>The complete genome of Rhodococcus sp. RHA1 provides insights into a catabolic powerhouse.</title>
        <authorList>
            <person name="McLeod M.P."/>
            <person name="Warren R.L."/>
            <person name="Hsiao W.W.L."/>
            <person name="Araki N."/>
            <person name="Myhre M."/>
            <person name="Fernandes C."/>
            <person name="Miyazawa D."/>
            <person name="Wong W."/>
            <person name="Lillquist A.L."/>
            <person name="Wang D."/>
            <person name="Dosanjh M."/>
            <person name="Hara H."/>
            <person name="Petrescu A."/>
            <person name="Morin R.D."/>
            <person name="Yang G."/>
            <person name="Stott J.M."/>
            <person name="Schein J.E."/>
            <person name="Shin H."/>
            <person name="Smailus D."/>
            <person name="Siddiqui A.S."/>
            <person name="Marra M.A."/>
            <person name="Jones S.J.M."/>
            <person name="Holt R."/>
            <person name="Brinkman F.S.L."/>
            <person name="Miyauchi K."/>
            <person name="Fukuda M."/>
            <person name="Davies J.E."/>
            <person name="Mohn W.W."/>
            <person name="Eltis L.D."/>
        </authorList>
    </citation>
    <scope>NUCLEOTIDE SEQUENCE [LARGE SCALE GENOMIC DNA]</scope>
    <source>
        <strain evidence="5">RHA1</strain>
    </source>
</reference>
<name>Q0RXV4_RHOJR</name>
<dbReference type="InterPro" id="IPR050740">
    <property type="entry name" value="Aldehyde_DH_Superfamily"/>
</dbReference>
<dbReference type="GO" id="GO:0009450">
    <property type="term" value="P:gamma-aminobutyric acid catabolic process"/>
    <property type="evidence" value="ECO:0007669"/>
    <property type="project" value="TreeGrafter"/>
</dbReference>
<dbReference type="InterPro" id="IPR016162">
    <property type="entry name" value="Ald_DH_N"/>
</dbReference>
<dbReference type="HOGENOM" id="CLU_005391_5_1_11"/>
<proteinExistence type="inferred from homology"/>
<evidence type="ECO:0000313" key="5">
    <source>
        <dbReference type="Proteomes" id="UP000008710"/>
    </source>
</evidence>
<comment type="similarity">
    <text evidence="1">Belongs to the aldehyde dehydrogenase family.</text>
</comment>
<feature type="domain" description="Aldehyde dehydrogenase" evidence="3">
    <location>
        <begin position="2"/>
        <end position="296"/>
    </location>
</feature>
<evidence type="ECO:0000313" key="4">
    <source>
        <dbReference type="EMBL" id="ABG99882.1"/>
    </source>
</evidence>
<evidence type="ECO:0000256" key="1">
    <source>
        <dbReference type="ARBA" id="ARBA00009986"/>
    </source>
</evidence>
<dbReference type="RefSeq" id="WP_011599561.1">
    <property type="nucleotide sequence ID" value="NC_008269.1"/>
</dbReference>
<dbReference type="PROSITE" id="PS00070">
    <property type="entry name" value="ALDEHYDE_DEHYDR_CYS"/>
    <property type="match status" value="1"/>
</dbReference>
<dbReference type="FunFam" id="3.40.309.10:FF:000004">
    <property type="entry name" value="Succinate-semialdehyde dehydrogenase I"/>
    <property type="match status" value="1"/>
</dbReference>
<dbReference type="InterPro" id="IPR016161">
    <property type="entry name" value="Ald_DH/histidinol_DH"/>
</dbReference>
<keyword evidence="4" id="KW-0614">Plasmid</keyword>
<accession>Q0RXV4</accession>
<dbReference type="InterPro" id="IPR015590">
    <property type="entry name" value="Aldehyde_DH_dom"/>
</dbReference>
<sequence>MSEKAPLAVTEMIRCLTDAGLPAGVVNLVHGPAAEITDAFLDHPAVRVVSFTGSTTVGRSIMAKASSRVLRPLLELGGDAPFIVFDDADLDAAVEGAMLAKFRNTGQSCIGANRFFIHNSIFDEFTSRFSAAVDAMTIGDGLADEVPDLAACIDAERAQAINAMIQEAVAAGAKKITRDVELPGPAFVAPTLLVNVPEHVALAREEVFGPAAAIFPFESDQEVLARANSTEMGLAGYIYTRDQSRIWRMAENLDVGIVGVNEALPTVCFAPMGGTKQSGLGREGAEEGLRDFEEVRYMALGLSSAQSRS</sequence>
<dbReference type="PANTHER" id="PTHR43353:SF5">
    <property type="entry name" value="SUCCINATE-SEMIALDEHYDE DEHYDROGENASE, MITOCHONDRIAL"/>
    <property type="match status" value="1"/>
</dbReference>
<dbReference type="AlphaFoldDB" id="Q0RXV4"/>
<dbReference type="EMBL" id="CP000432">
    <property type="protein sequence ID" value="ABG99882.1"/>
    <property type="molecule type" value="Genomic_DNA"/>
</dbReference>
<dbReference type="Gene3D" id="3.40.309.10">
    <property type="entry name" value="Aldehyde Dehydrogenase, Chain A, domain 2"/>
    <property type="match status" value="1"/>
</dbReference>
<gene>
    <name evidence="4" type="ordered locus">RHA1_ro08838</name>
</gene>
<dbReference type="Gene3D" id="3.40.605.10">
    <property type="entry name" value="Aldehyde Dehydrogenase, Chain A, domain 1"/>
    <property type="match status" value="1"/>
</dbReference>
<dbReference type="InterPro" id="IPR016160">
    <property type="entry name" value="Ald_DH_CS_CYS"/>
</dbReference>
<dbReference type="KEGG" id="rha:RHA1_ro08838"/>
<keyword evidence="2" id="KW-0560">Oxidoreductase</keyword>
<dbReference type="InterPro" id="IPR016163">
    <property type="entry name" value="Ald_DH_C"/>
</dbReference>
<dbReference type="Proteomes" id="UP000008710">
    <property type="component" value="Plasmid pRHL1"/>
</dbReference>